<sequence length="87" mass="9549">MKRHKGIQPSAHTCYLSVSISYPKQHKLDELSHNWDAEFLSDRSDVALRGQSEASGALTHQYCPGIEAPQACGEVEEMPRPTAPEAG</sequence>
<keyword evidence="2" id="KW-1185">Reference proteome</keyword>
<reference evidence="1 2" key="2">
    <citation type="journal article" date="2023" name="Mol. Biol. Evol.">
        <title>Genomics of Secondarily Temperate Adaptation in the Only Non-Antarctic Icefish.</title>
        <authorList>
            <person name="Rivera-Colon A.G."/>
            <person name="Rayamajhi N."/>
            <person name="Minhas B.F."/>
            <person name="Madrigal G."/>
            <person name="Bilyk K.T."/>
            <person name="Yoon V."/>
            <person name="Hune M."/>
            <person name="Gregory S."/>
            <person name="Cheng C.H.C."/>
            <person name="Catchen J.M."/>
        </authorList>
    </citation>
    <scope>NUCLEOTIDE SEQUENCE [LARGE SCALE GENOMIC DNA]</scope>
    <source>
        <strain evidence="1">JMC-PN-2008</strain>
    </source>
</reference>
<dbReference type="AlphaFoldDB" id="A0AAN7X874"/>
<dbReference type="EMBL" id="JAUZQC010000017">
    <property type="protein sequence ID" value="KAK5856005.1"/>
    <property type="molecule type" value="Genomic_DNA"/>
</dbReference>
<dbReference type="Proteomes" id="UP001346869">
    <property type="component" value="Unassembled WGS sequence"/>
</dbReference>
<proteinExistence type="predicted"/>
<accession>A0AAN7X874</accession>
<reference evidence="1 2" key="1">
    <citation type="journal article" date="2023" name="Genes (Basel)">
        <title>Chromosome-Level Genome Assembly and Circadian Gene Repertoire of the Patagonia Blennie Eleginops maclovinus-The Closest Ancestral Proxy of Antarctic Cryonotothenioids.</title>
        <authorList>
            <person name="Cheng C.C."/>
            <person name="Rivera-Colon A.G."/>
            <person name="Minhas B.F."/>
            <person name="Wilson L."/>
            <person name="Rayamajhi N."/>
            <person name="Vargas-Chacoff L."/>
            <person name="Catchen J.M."/>
        </authorList>
    </citation>
    <scope>NUCLEOTIDE SEQUENCE [LARGE SCALE GENOMIC DNA]</scope>
    <source>
        <strain evidence="1">JMC-PN-2008</strain>
    </source>
</reference>
<evidence type="ECO:0000313" key="2">
    <source>
        <dbReference type="Proteomes" id="UP001346869"/>
    </source>
</evidence>
<comment type="caution">
    <text evidence="1">The sequence shown here is derived from an EMBL/GenBank/DDBJ whole genome shotgun (WGS) entry which is preliminary data.</text>
</comment>
<protein>
    <submittedName>
        <fullName evidence="1">Uncharacterized protein</fullName>
    </submittedName>
</protein>
<evidence type="ECO:0000313" key="1">
    <source>
        <dbReference type="EMBL" id="KAK5856005.1"/>
    </source>
</evidence>
<organism evidence="1 2">
    <name type="scientific">Eleginops maclovinus</name>
    <name type="common">Patagonian blennie</name>
    <name type="synonym">Eleginus maclovinus</name>
    <dbReference type="NCBI Taxonomy" id="56733"/>
    <lineage>
        <taxon>Eukaryota</taxon>
        <taxon>Metazoa</taxon>
        <taxon>Chordata</taxon>
        <taxon>Craniata</taxon>
        <taxon>Vertebrata</taxon>
        <taxon>Euteleostomi</taxon>
        <taxon>Actinopterygii</taxon>
        <taxon>Neopterygii</taxon>
        <taxon>Teleostei</taxon>
        <taxon>Neoteleostei</taxon>
        <taxon>Acanthomorphata</taxon>
        <taxon>Eupercaria</taxon>
        <taxon>Perciformes</taxon>
        <taxon>Notothenioidei</taxon>
        <taxon>Eleginopidae</taxon>
        <taxon>Eleginops</taxon>
    </lineage>
</organism>
<name>A0AAN7X874_ELEMC</name>
<gene>
    <name evidence="1" type="ORF">PBY51_007632</name>
</gene>